<evidence type="ECO:0000256" key="9">
    <source>
        <dbReference type="SAM" id="MobiDB-lite"/>
    </source>
</evidence>
<keyword evidence="3" id="KW-0677">Repeat</keyword>
<evidence type="ECO:0000313" key="12">
    <source>
        <dbReference type="EMBL" id="ESP03957.1"/>
    </source>
</evidence>
<evidence type="ECO:0000256" key="1">
    <source>
        <dbReference type="ARBA" id="ARBA00004167"/>
    </source>
</evidence>
<evidence type="ECO:0000313" key="13">
    <source>
        <dbReference type="Proteomes" id="UP000030746"/>
    </source>
</evidence>
<dbReference type="CDD" id="cd11304">
    <property type="entry name" value="Cadherin_repeat"/>
    <property type="match status" value="2"/>
</dbReference>
<feature type="domain" description="Cadherin" evidence="11">
    <location>
        <begin position="122"/>
        <end position="238"/>
    </location>
</feature>
<gene>
    <name evidence="12" type="ORF">LOTGIDRAFT_156560</name>
</gene>
<dbReference type="OMA" id="AFLYENC"/>
<name>V4BDW4_LOTGI</name>
<dbReference type="PROSITE" id="PS50268">
    <property type="entry name" value="CADHERIN_2"/>
    <property type="match status" value="2"/>
</dbReference>
<accession>V4BDW4</accession>
<dbReference type="OrthoDB" id="6092946at2759"/>
<evidence type="ECO:0000256" key="10">
    <source>
        <dbReference type="SAM" id="Phobius"/>
    </source>
</evidence>
<dbReference type="CTD" id="20237030"/>
<keyword evidence="5 10" id="KW-1133">Transmembrane helix</keyword>
<dbReference type="InterPro" id="IPR020894">
    <property type="entry name" value="Cadherin_CS"/>
</dbReference>
<feature type="domain" description="Cadherin" evidence="11">
    <location>
        <begin position="251"/>
        <end position="369"/>
    </location>
</feature>
<keyword evidence="6 10" id="KW-0472">Membrane</keyword>
<sequence>MKHAYAQAASDASQKVARTRFLGCGPLTGTIIMKIPRVNGEMWSFKEDGPKGYIELKYNGQFVIFYFQKSPDLEEINPFNTKDRIKEALPFTLECKYKGWKHVYKQAVVLIDVNDNDPEFNTKIPLKTRIPEVTATGSIIFNLRHLAIDRDIRGSVVGYSVHRLTNQTMTANDGFEYFDISNEGHNVILKKKLDFDSMETPYFFLNISAIDNGHPVGRRTYTALQLIVDDVDDLGPVFVYEDCPIVEGYCSTPVYETAVTTAYRGALKIWPGEVKAIDKDKLNYTIIYEIIKVEPVEYKDHFTIDKKTGQIRLNEAIERLNIDMIVVGIKVTEDSISHRSLTTNLRVKVTSRYTRMFGNGGGYRDVPINDFYGIEQGEKVSTSIPFSIFMSTVGLLLVVIGVLLIVFVKYFKEKPNTVTIPQTTGIYTTQPTRPLPPPPPPRRITTDLAPSTNLEPDLTHVGNFSTREEDGGSSSTSGSSLDLGFDDAISFAVSKCRNSNVTSFPFSANHFTSFNPTSVPPPEENAGQVLKRKLHNIFSSHSEVESNTKNTTGRVRFDIRNISSFS</sequence>
<keyword evidence="2 10" id="KW-0812">Transmembrane</keyword>
<evidence type="ECO:0000256" key="6">
    <source>
        <dbReference type="ARBA" id="ARBA00023136"/>
    </source>
</evidence>
<dbReference type="SMART" id="SM00112">
    <property type="entry name" value="CA"/>
    <property type="match status" value="2"/>
</dbReference>
<protein>
    <recommendedName>
        <fullName evidence="11">Cadherin domain-containing protein</fullName>
    </recommendedName>
</protein>
<dbReference type="Pfam" id="PF00028">
    <property type="entry name" value="Cadherin"/>
    <property type="match status" value="1"/>
</dbReference>
<comment type="subcellular location">
    <subcellularLocation>
        <location evidence="1">Membrane</location>
        <topology evidence="1">Single-pass membrane protein</topology>
    </subcellularLocation>
</comment>
<dbReference type="PROSITE" id="PS00232">
    <property type="entry name" value="CADHERIN_1"/>
    <property type="match status" value="1"/>
</dbReference>
<evidence type="ECO:0000256" key="7">
    <source>
        <dbReference type="ARBA" id="ARBA00023180"/>
    </source>
</evidence>
<proteinExistence type="predicted"/>
<keyword evidence="7" id="KW-0325">Glycoprotein</keyword>
<feature type="transmembrane region" description="Helical" evidence="10">
    <location>
        <begin position="386"/>
        <end position="408"/>
    </location>
</feature>
<dbReference type="PANTHER" id="PTHR24028:SF339">
    <property type="entry name" value="CADHERIN DOMAIN-CONTAINING PROTEIN"/>
    <property type="match status" value="1"/>
</dbReference>
<evidence type="ECO:0000256" key="5">
    <source>
        <dbReference type="ARBA" id="ARBA00022989"/>
    </source>
</evidence>
<dbReference type="GeneID" id="20237030"/>
<dbReference type="GO" id="GO:0005509">
    <property type="term" value="F:calcium ion binding"/>
    <property type="evidence" value="ECO:0007669"/>
    <property type="project" value="UniProtKB-UniRule"/>
</dbReference>
<evidence type="ECO:0000256" key="4">
    <source>
        <dbReference type="ARBA" id="ARBA00022837"/>
    </source>
</evidence>
<dbReference type="InterPro" id="IPR015919">
    <property type="entry name" value="Cadherin-like_sf"/>
</dbReference>
<dbReference type="EMBL" id="KB199905">
    <property type="protein sequence ID" value="ESP03957.1"/>
    <property type="molecule type" value="Genomic_DNA"/>
</dbReference>
<dbReference type="KEGG" id="lgi:LOTGIDRAFT_156560"/>
<dbReference type="HOGENOM" id="CLU_481712_0_0_1"/>
<dbReference type="RefSeq" id="XP_009045439.1">
    <property type="nucleotide sequence ID" value="XM_009047191.1"/>
</dbReference>
<dbReference type="InterPro" id="IPR050174">
    <property type="entry name" value="Protocadherin/Cadherin-CA"/>
</dbReference>
<dbReference type="Proteomes" id="UP000030746">
    <property type="component" value="Unassembled WGS sequence"/>
</dbReference>
<evidence type="ECO:0000256" key="8">
    <source>
        <dbReference type="PROSITE-ProRule" id="PRU00043"/>
    </source>
</evidence>
<feature type="compositionally biased region" description="Pro residues" evidence="9">
    <location>
        <begin position="433"/>
        <end position="442"/>
    </location>
</feature>
<keyword evidence="13" id="KW-1185">Reference proteome</keyword>
<keyword evidence="4 8" id="KW-0106">Calcium</keyword>
<dbReference type="Gene3D" id="2.60.40.60">
    <property type="entry name" value="Cadherins"/>
    <property type="match status" value="2"/>
</dbReference>
<dbReference type="GO" id="GO:0007156">
    <property type="term" value="P:homophilic cell adhesion via plasma membrane adhesion molecules"/>
    <property type="evidence" value="ECO:0007669"/>
    <property type="project" value="InterPro"/>
</dbReference>
<dbReference type="PANTHER" id="PTHR24028">
    <property type="entry name" value="CADHERIN-87A"/>
    <property type="match status" value="1"/>
</dbReference>
<dbReference type="SUPFAM" id="SSF49313">
    <property type="entry name" value="Cadherin-like"/>
    <property type="match status" value="2"/>
</dbReference>
<reference evidence="12 13" key="1">
    <citation type="journal article" date="2013" name="Nature">
        <title>Insights into bilaterian evolution from three spiralian genomes.</title>
        <authorList>
            <person name="Simakov O."/>
            <person name="Marletaz F."/>
            <person name="Cho S.J."/>
            <person name="Edsinger-Gonzales E."/>
            <person name="Havlak P."/>
            <person name="Hellsten U."/>
            <person name="Kuo D.H."/>
            <person name="Larsson T."/>
            <person name="Lv J."/>
            <person name="Arendt D."/>
            <person name="Savage R."/>
            <person name="Osoegawa K."/>
            <person name="de Jong P."/>
            <person name="Grimwood J."/>
            <person name="Chapman J.A."/>
            <person name="Shapiro H."/>
            <person name="Aerts A."/>
            <person name="Otillar R.P."/>
            <person name="Terry A.Y."/>
            <person name="Boore J.L."/>
            <person name="Grigoriev I.V."/>
            <person name="Lindberg D.R."/>
            <person name="Seaver E.C."/>
            <person name="Weisblat D.A."/>
            <person name="Putnam N.H."/>
            <person name="Rokhsar D.S."/>
        </authorList>
    </citation>
    <scope>NUCLEOTIDE SEQUENCE [LARGE SCALE GENOMIC DNA]</scope>
</reference>
<dbReference type="GO" id="GO:0005886">
    <property type="term" value="C:plasma membrane"/>
    <property type="evidence" value="ECO:0007669"/>
    <property type="project" value="InterPro"/>
</dbReference>
<evidence type="ECO:0000256" key="3">
    <source>
        <dbReference type="ARBA" id="ARBA00022737"/>
    </source>
</evidence>
<dbReference type="AlphaFoldDB" id="V4BDW4"/>
<dbReference type="InterPro" id="IPR002126">
    <property type="entry name" value="Cadherin-like_dom"/>
</dbReference>
<evidence type="ECO:0000259" key="11">
    <source>
        <dbReference type="PROSITE" id="PS50268"/>
    </source>
</evidence>
<evidence type="ECO:0000256" key="2">
    <source>
        <dbReference type="ARBA" id="ARBA00022692"/>
    </source>
</evidence>
<organism evidence="12 13">
    <name type="scientific">Lottia gigantea</name>
    <name type="common">Giant owl limpet</name>
    <dbReference type="NCBI Taxonomy" id="225164"/>
    <lineage>
        <taxon>Eukaryota</taxon>
        <taxon>Metazoa</taxon>
        <taxon>Spiralia</taxon>
        <taxon>Lophotrochozoa</taxon>
        <taxon>Mollusca</taxon>
        <taxon>Gastropoda</taxon>
        <taxon>Patellogastropoda</taxon>
        <taxon>Lottioidea</taxon>
        <taxon>Lottiidae</taxon>
        <taxon>Lottia</taxon>
    </lineage>
</organism>
<feature type="region of interest" description="Disordered" evidence="9">
    <location>
        <begin position="427"/>
        <end position="479"/>
    </location>
</feature>